<dbReference type="Proteomes" id="UP000033860">
    <property type="component" value="Unassembled WGS sequence"/>
</dbReference>
<sequence>MSEQTDNLVSLLTPYGLSADEARVYLDLWAGGSNSALGISGNVHLARTKVYRILDKLNKMGLVVVRLHSRGQRFEASHPKRIGVLVEEKEKQAEALKASLTMVVGELDKIGRERRGVSKVLYYQGPEGLKQVTYNSLKARGELLTMEIETMNAFFDKDYAEKMRLKFVERQITSRTLTNVTRLAPWTEVAGEMVEKYWQIRHIPASQMKIKFEILIYNDVYVMYRYQGREVFCVEIYNQELADMQRQIFEYMWAKAGKFKVLNRRGEAVLDKP</sequence>
<dbReference type="SUPFAM" id="SSF46785">
    <property type="entry name" value="Winged helix' DNA-binding domain"/>
    <property type="match status" value="1"/>
</dbReference>
<dbReference type="AlphaFoldDB" id="A0A0G1RVQ3"/>
<dbReference type="PANTHER" id="PTHR34293">
    <property type="entry name" value="HTH-TYPE TRANSCRIPTIONAL REGULATOR TRMBL2"/>
    <property type="match status" value="1"/>
</dbReference>
<reference evidence="2 3" key="1">
    <citation type="journal article" date="2015" name="Nature">
        <title>rRNA introns, odd ribosomes, and small enigmatic genomes across a large radiation of phyla.</title>
        <authorList>
            <person name="Brown C.T."/>
            <person name="Hug L.A."/>
            <person name="Thomas B.C."/>
            <person name="Sharon I."/>
            <person name="Castelle C.J."/>
            <person name="Singh A."/>
            <person name="Wilkins M.J."/>
            <person name="Williams K.H."/>
            <person name="Banfield J.F."/>
        </authorList>
    </citation>
    <scope>NUCLEOTIDE SEQUENCE [LARGE SCALE GENOMIC DNA]</scope>
</reference>
<accession>A0A0G1RVQ3</accession>
<feature type="domain" description="Transcription regulator TrmB N-terminal" evidence="1">
    <location>
        <begin position="14"/>
        <end position="79"/>
    </location>
</feature>
<dbReference type="InterPro" id="IPR002831">
    <property type="entry name" value="Tscrpt_reg_TrmB_N"/>
</dbReference>
<dbReference type="PANTHER" id="PTHR34293:SF1">
    <property type="entry name" value="HTH-TYPE TRANSCRIPTIONAL REGULATOR TRMBL2"/>
    <property type="match status" value="1"/>
</dbReference>
<organism evidence="2 3">
    <name type="scientific">Candidatus Beckwithbacteria bacterium GW2011_GWB1_47_15</name>
    <dbReference type="NCBI Taxonomy" id="1618371"/>
    <lineage>
        <taxon>Bacteria</taxon>
        <taxon>Candidatus Beckwithiibacteriota</taxon>
    </lineage>
</organism>
<gene>
    <name evidence="2" type="ORF">UX85_C0004G0093</name>
</gene>
<evidence type="ECO:0000313" key="2">
    <source>
        <dbReference type="EMBL" id="KKU61171.1"/>
    </source>
</evidence>
<dbReference type="InterPro" id="IPR036388">
    <property type="entry name" value="WH-like_DNA-bd_sf"/>
</dbReference>
<evidence type="ECO:0000259" key="1">
    <source>
        <dbReference type="Pfam" id="PF01978"/>
    </source>
</evidence>
<name>A0A0G1RVQ3_9BACT</name>
<dbReference type="InterPro" id="IPR036390">
    <property type="entry name" value="WH_DNA-bd_sf"/>
</dbReference>
<dbReference type="Gene3D" id="1.10.10.10">
    <property type="entry name" value="Winged helix-like DNA-binding domain superfamily/Winged helix DNA-binding domain"/>
    <property type="match status" value="1"/>
</dbReference>
<dbReference type="EMBL" id="LCNT01000004">
    <property type="protein sequence ID" value="KKU61171.1"/>
    <property type="molecule type" value="Genomic_DNA"/>
</dbReference>
<proteinExistence type="predicted"/>
<dbReference type="Pfam" id="PF01978">
    <property type="entry name" value="TrmB"/>
    <property type="match status" value="1"/>
</dbReference>
<dbReference type="InterPro" id="IPR051797">
    <property type="entry name" value="TrmB-like"/>
</dbReference>
<evidence type="ECO:0000313" key="3">
    <source>
        <dbReference type="Proteomes" id="UP000033860"/>
    </source>
</evidence>
<protein>
    <recommendedName>
        <fullName evidence="1">Transcription regulator TrmB N-terminal domain-containing protein</fullName>
    </recommendedName>
</protein>
<comment type="caution">
    <text evidence="2">The sequence shown here is derived from an EMBL/GenBank/DDBJ whole genome shotgun (WGS) entry which is preliminary data.</text>
</comment>